<keyword evidence="2" id="KW-0812">Transmembrane</keyword>
<keyword evidence="2" id="KW-1133">Transmembrane helix</keyword>
<gene>
    <name evidence="3" type="ORF">B0T21DRAFT_348157</name>
</gene>
<accession>A0AA40EF29</accession>
<dbReference type="Proteomes" id="UP001172159">
    <property type="component" value="Unassembled WGS sequence"/>
</dbReference>
<organism evidence="3 4">
    <name type="scientific">Apiosordaria backusii</name>
    <dbReference type="NCBI Taxonomy" id="314023"/>
    <lineage>
        <taxon>Eukaryota</taxon>
        <taxon>Fungi</taxon>
        <taxon>Dikarya</taxon>
        <taxon>Ascomycota</taxon>
        <taxon>Pezizomycotina</taxon>
        <taxon>Sordariomycetes</taxon>
        <taxon>Sordariomycetidae</taxon>
        <taxon>Sordariales</taxon>
        <taxon>Lasiosphaeriaceae</taxon>
        <taxon>Apiosordaria</taxon>
    </lineage>
</organism>
<evidence type="ECO:0000256" key="1">
    <source>
        <dbReference type="SAM" id="MobiDB-lite"/>
    </source>
</evidence>
<feature type="region of interest" description="Disordered" evidence="1">
    <location>
        <begin position="91"/>
        <end position="129"/>
    </location>
</feature>
<protein>
    <submittedName>
        <fullName evidence="3">Uncharacterized protein</fullName>
    </submittedName>
</protein>
<feature type="transmembrane region" description="Helical" evidence="2">
    <location>
        <begin position="52"/>
        <end position="70"/>
    </location>
</feature>
<reference evidence="3" key="1">
    <citation type="submission" date="2023-06" db="EMBL/GenBank/DDBJ databases">
        <title>Genome-scale phylogeny and comparative genomics of the fungal order Sordariales.</title>
        <authorList>
            <consortium name="Lawrence Berkeley National Laboratory"/>
            <person name="Hensen N."/>
            <person name="Bonometti L."/>
            <person name="Westerberg I."/>
            <person name="Brannstrom I.O."/>
            <person name="Guillou S."/>
            <person name="Cros-Aarteil S."/>
            <person name="Calhoun S."/>
            <person name="Haridas S."/>
            <person name="Kuo A."/>
            <person name="Mondo S."/>
            <person name="Pangilinan J."/>
            <person name="Riley R."/>
            <person name="Labutti K."/>
            <person name="Andreopoulos B."/>
            <person name="Lipzen A."/>
            <person name="Chen C."/>
            <person name="Yanf M."/>
            <person name="Daum C."/>
            <person name="Ng V."/>
            <person name="Clum A."/>
            <person name="Steindorff A."/>
            <person name="Ohm R."/>
            <person name="Martin F."/>
            <person name="Silar P."/>
            <person name="Natvig D."/>
            <person name="Lalanne C."/>
            <person name="Gautier V."/>
            <person name="Ament-Velasquez S.L."/>
            <person name="Kruys A."/>
            <person name="Hutchinson M.I."/>
            <person name="Powell A.J."/>
            <person name="Barry K."/>
            <person name="Miller A.N."/>
            <person name="Grigoriev I.V."/>
            <person name="Debuchy R."/>
            <person name="Gladieux P."/>
            <person name="Thoren M.H."/>
            <person name="Johannesson H."/>
        </authorList>
    </citation>
    <scope>NUCLEOTIDE SEQUENCE</scope>
    <source>
        <strain evidence="3">CBS 540.89</strain>
    </source>
</reference>
<dbReference type="AlphaFoldDB" id="A0AA40EF29"/>
<proteinExistence type="predicted"/>
<dbReference type="EMBL" id="JAUKTV010000006">
    <property type="protein sequence ID" value="KAK0736042.1"/>
    <property type="molecule type" value="Genomic_DNA"/>
</dbReference>
<evidence type="ECO:0000313" key="4">
    <source>
        <dbReference type="Proteomes" id="UP001172159"/>
    </source>
</evidence>
<name>A0AA40EF29_9PEZI</name>
<evidence type="ECO:0000256" key="2">
    <source>
        <dbReference type="SAM" id="Phobius"/>
    </source>
</evidence>
<keyword evidence="4" id="KW-1185">Reference proteome</keyword>
<feature type="compositionally biased region" description="Basic and acidic residues" evidence="1">
    <location>
        <begin position="106"/>
        <end position="119"/>
    </location>
</feature>
<sequence>MSQNHICVASPFNPVYCHYCGAPLQYAPGTVDPRALEIRSPPPLAPLPPPPLLLLPLLLLPLPLLLGYYVPLLQQAHYHLVQQFSPLKCDQKRRNDSNRAYKKRKRDEEQKRKEAERIQAKRANTGTSY</sequence>
<evidence type="ECO:0000313" key="3">
    <source>
        <dbReference type="EMBL" id="KAK0736042.1"/>
    </source>
</evidence>
<comment type="caution">
    <text evidence="3">The sequence shown here is derived from an EMBL/GenBank/DDBJ whole genome shotgun (WGS) entry which is preliminary data.</text>
</comment>
<keyword evidence="2" id="KW-0472">Membrane</keyword>